<feature type="domain" description="ExoI SH3-like" evidence="16">
    <location>
        <begin position="202"/>
        <end position="360"/>
    </location>
</feature>
<evidence type="ECO:0000256" key="13">
    <source>
        <dbReference type="ARBA" id="ARBA00046792"/>
    </source>
</evidence>
<proteinExistence type="predicted"/>
<dbReference type="Gene3D" id="3.30.420.10">
    <property type="entry name" value="Ribonuclease H-like superfamily/Ribonuclease H"/>
    <property type="match status" value="1"/>
</dbReference>
<feature type="binding site" evidence="15">
    <location>
        <position position="15"/>
    </location>
    <ligand>
        <name>Mg(2+)</name>
        <dbReference type="ChEBI" id="CHEBI:18420"/>
        <label>1</label>
    </ligand>
</feature>
<dbReference type="PROSITE" id="PS51784">
    <property type="entry name" value="EXOI_SH3"/>
    <property type="match status" value="1"/>
</dbReference>
<dbReference type="PATRIC" id="fig|1286631.3.peg.802"/>
<dbReference type="InterPro" id="IPR034747">
    <property type="entry name" value="EXOI_SH3"/>
</dbReference>
<keyword evidence="6" id="KW-0227">DNA damage</keyword>
<dbReference type="EMBL" id="AZRA01000021">
    <property type="protein sequence ID" value="KDB53627.1"/>
    <property type="molecule type" value="Genomic_DNA"/>
</dbReference>
<evidence type="ECO:0000256" key="6">
    <source>
        <dbReference type="ARBA" id="ARBA00022763"/>
    </source>
</evidence>
<dbReference type="InterPro" id="IPR012337">
    <property type="entry name" value="RNaseH-like_sf"/>
</dbReference>
<dbReference type="GO" id="GO:0003677">
    <property type="term" value="F:DNA binding"/>
    <property type="evidence" value="ECO:0007669"/>
    <property type="project" value="UniProtKB-KW"/>
</dbReference>
<feature type="binding site" evidence="15">
    <location>
        <position position="17"/>
    </location>
    <ligand>
        <name>Mg(2+)</name>
        <dbReference type="ChEBI" id="CHEBI:18420"/>
        <label>2</label>
    </ligand>
</feature>
<dbReference type="PROSITE" id="PS51785">
    <property type="entry name" value="EXOI_C"/>
    <property type="match status" value="1"/>
</dbReference>
<keyword evidence="8 18" id="KW-0269">Exonuclease</keyword>
<dbReference type="EC" id="3.1.11.1" evidence="2"/>
<dbReference type="InterPro" id="IPR036397">
    <property type="entry name" value="RNaseH_sf"/>
</dbReference>
<feature type="binding site" evidence="14">
    <location>
        <position position="165"/>
    </location>
    <ligand>
        <name>substrate</name>
    </ligand>
</feature>
<evidence type="ECO:0000256" key="14">
    <source>
        <dbReference type="PIRSR" id="PIRSR000977-1"/>
    </source>
</evidence>
<evidence type="ECO:0000256" key="11">
    <source>
        <dbReference type="ARBA" id="ARBA00023204"/>
    </source>
</evidence>
<evidence type="ECO:0000256" key="10">
    <source>
        <dbReference type="ARBA" id="ARBA00023125"/>
    </source>
</evidence>
<comment type="cofactor">
    <cofactor evidence="15">
        <name>Mg(2+)</name>
        <dbReference type="ChEBI" id="CHEBI:18420"/>
    </cofactor>
    <text evidence="15">Binds 2 Mg(2+) ions per monomer.</text>
</comment>
<evidence type="ECO:0000256" key="3">
    <source>
        <dbReference type="ARBA" id="ARBA00019900"/>
    </source>
</evidence>
<evidence type="ECO:0000256" key="2">
    <source>
        <dbReference type="ARBA" id="ARBA00012108"/>
    </source>
</evidence>
<dbReference type="InterPro" id="IPR013520">
    <property type="entry name" value="Ribonucl_H"/>
</dbReference>
<dbReference type="InterPro" id="IPR038649">
    <property type="entry name" value="EXOI_SH3_sf"/>
</dbReference>
<dbReference type="Pfam" id="PF08411">
    <property type="entry name" value="ExoI_SH3"/>
    <property type="match status" value="1"/>
</dbReference>
<dbReference type="InterPro" id="IPR058561">
    <property type="entry name" value="Exonuc_1_C"/>
</dbReference>
<protein>
    <recommendedName>
        <fullName evidence="3">Exodeoxyribonuclease I</fullName>
        <ecNumber evidence="2">3.1.11.1</ecNumber>
    </recommendedName>
    <alternativeName>
        <fullName evidence="12">DNA deoxyribophosphodiesterase</fullName>
    </alternativeName>
</protein>
<dbReference type="FunFam" id="3.30.420.10:FF:000033">
    <property type="entry name" value="Exodeoxyribonuclease I"/>
    <property type="match status" value="1"/>
</dbReference>
<comment type="subunit">
    <text evidence="13">Monomer. Interacts with ssb (via C-terminus); this interaction stimulates the exonuclease activity by recruiting the enzyme to its substrate.</text>
</comment>
<keyword evidence="11" id="KW-0234">DNA repair</keyword>
<dbReference type="SUPFAM" id="SSF53098">
    <property type="entry name" value="Ribonuclease H-like"/>
    <property type="match status" value="1"/>
</dbReference>
<evidence type="ECO:0000313" key="19">
    <source>
        <dbReference type="Proteomes" id="UP000026714"/>
    </source>
</evidence>
<keyword evidence="5 15" id="KW-0479">Metal-binding</keyword>
<evidence type="ECO:0000256" key="4">
    <source>
        <dbReference type="ARBA" id="ARBA00022722"/>
    </source>
</evidence>
<dbReference type="GO" id="GO:0008310">
    <property type="term" value="F:single-stranded DNA 3'-5' DNA exonuclease activity"/>
    <property type="evidence" value="ECO:0007669"/>
    <property type="project" value="UniProtKB-EC"/>
</dbReference>
<evidence type="ECO:0000256" key="5">
    <source>
        <dbReference type="ARBA" id="ARBA00022723"/>
    </source>
</evidence>
<evidence type="ECO:0000256" key="12">
    <source>
        <dbReference type="ARBA" id="ARBA00031220"/>
    </source>
</evidence>
<dbReference type="NCBIfam" id="NF008746">
    <property type="entry name" value="PRK11779.1"/>
    <property type="match status" value="1"/>
</dbReference>
<gene>
    <name evidence="18" type="ORF">X805_08130</name>
</gene>
<dbReference type="GO" id="GO:0006281">
    <property type="term" value="P:DNA repair"/>
    <property type="evidence" value="ECO:0007669"/>
    <property type="project" value="UniProtKB-KW"/>
</dbReference>
<evidence type="ECO:0000256" key="15">
    <source>
        <dbReference type="PIRSR" id="PIRSR000977-2"/>
    </source>
</evidence>
<evidence type="ECO:0000259" key="16">
    <source>
        <dbReference type="PROSITE" id="PS51784"/>
    </source>
</evidence>
<evidence type="ECO:0000313" key="18">
    <source>
        <dbReference type="EMBL" id="KDB53627.1"/>
    </source>
</evidence>
<keyword evidence="7" id="KW-0378">Hydrolase</keyword>
<evidence type="ECO:0000256" key="8">
    <source>
        <dbReference type="ARBA" id="ARBA00022839"/>
    </source>
</evidence>
<keyword evidence="4" id="KW-0540">Nuclease</keyword>
<feature type="domain" description="ExoI C-terminal" evidence="17">
    <location>
        <begin position="363"/>
        <end position="487"/>
    </location>
</feature>
<dbReference type="Pfam" id="PF26016">
    <property type="entry name" value="ExoI_C"/>
    <property type="match status" value="1"/>
</dbReference>
<sequence length="491" mass="55129">MPGMADADFTFLWHDYETFGRDPRRDRPAQFAAIRTDAELREIGSPIMHFCQPAPDYLPDPESCLLTGILPQQALAQGLPEHAFAAAIEAEMARPGTVALGYNTLRFDDEFTRHLFWRNLIDPYAREWQNGCGRWDLVDVVRCAWALRPEGMNWPRHPDGRPSFRLEDLSVANGIVHEDAHDALSDVRATIGLARALRQAQPRLFDFCLGLRKKEAVQAEITRAQSQGRPLLHISGMYGVERGGLALVWPLATHPTNRNELIVWDLSHDPSELLGLDAETLRLRLFTRADALPEGVTRLPVKTIHINKCPIVISNLKTLTPERAAHWGLDLDACARHAEIAATQVRTLGGIWAEVFARPETEGLPDADASLYSGFLDNEDRRRLARLRAMSEAQWAASAGRAPAFDDERLDEVVWRYRARNFPATLTDAEQARWQAHCAARLIEGQAGAMTLQRFQERIDTLAAEREDDEVAMDRLGALVDYGEQIAPEMA</sequence>
<feature type="binding site" evidence="14">
    <location>
        <position position="17"/>
    </location>
    <ligand>
        <name>substrate</name>
    </ligand>
</feature>
<comment type="caution">
    <text evidence="18">The sequence shown here is derived from an EMBL/GenBank/DDBJ whole genome shotgun (WGS) entry which is preliminary data.</text>
</comment>
<organism evidence="18 19">
    <name type="scientific">Sphaerotilus natans subsp. natans DSM 6575</name>
    <dbReference type="NCBI Taxonomy" id="1286631"/>
    <lineage>
        <taxon>Bacteria</taxon>
        <taxon>Pseudomonadati</taxon>
        <taxon>Pseudomonadota</taxon>
        <taxon>Betaproteobacteria</taxon>
        <taxon>Burkholderiales</taxon>
        <taxon>Sphaerotilaceae</taxon>
        <taxon>Sphaerotilus</taxon>
    </lineage>
</organism>
<name>A0A059KQ64_9BURK</name>
<dbReference type="AlphaFoldDB" id="A0A059KQ64"/>
<keyword evidence="9 15" id="KW-0460">Magnesium</keyword>
<comment type="catalytic activity">
    <reaction evidence="1">
        <text>Exonucleolytic cleavage in the 3'- to 5'-direction to yield nucleoside 5'-phosphates.</text>
        <dbReference type="EC" id="3.1.11.1"/>
    </reaction>
</comment>
<dbReference type="eggNOG" id="COG2925">
    <property type="taxonomic scope" value="Bacteria"/>
</dbReference>
<dbReference type="Gene3D" id="1.20.1280.70">
    <property type="entry name" value="Exonuclease ExoI, domain 3"/>
    <property type="match status" value="1"/>
</dbReference>
<dbReference type="GO" id="GO:0046872">
    <property type="term" value="F:metal ion binding"/>
    <property type="evidence" value="ECO:0007669"/>
    <property type="project" value="UniProtKB-KW"/>
</dbReference>
<dbReference type="InterPro" id="IPR023607">
    <property type="entry name" value="Exodeoxyribonuclease_I"/>
</dbReference>
<reference evidence="18 19" key="1">
    <citation type="journal article" date="2014" name="FEMS Microbiol. Ecol.">
        <title>Sphaerotilus natans encrusted with nanoball-shaped Fe(III) oxide minerals formed by nitrate-reducing mixotrophic Fe(II) oxidation.</title>
        <authorList>
            <person name="Park S."/>
            <person name="Kim D.H."/>
            <person name="Lee J.H."/>
            <person name="Hur H.G."/>
        </authorList>
    </citation>
    <scope>NUCLEOTIDE SEQUENCE [LARGE SCALE GENOMIC DNA]</scope>
    <source>
        <strain evidence="18 19">DSM 6575</strain>
    </source>
</reference>
<evidence type="ECO:0000256" key="1">
    <source>
        <dbReference type="ARBA" id="ARBA00000563"/>
    </source>
</evidence>
<keyword evidence="10" id="KW-0238">DNA-binding</keyword>
<feature type="binding site" evidence="15">
    <location>
        <position position="186"/>
    </location>
    <ligand>
        <name>Mg(2+)</name>
        <dbReference type="ChEBI" id="CHEBI:18420"/>
        <label>2</label>
    </ligand>
</feature>
<evidence type="ECO:0000256" key="7">
    <source>
        <dbReference type="ARBA" id="ARBA00022801"/>
    </source>
</evidence>
<dbReference type="InterPro" id="IPR013620">
    <property type="entry name" value="Exonuc_1_SH3"/>
</dbReference>
<keyword evidence="19" id="KW-1185">Reference proteome</keyword>
<dbReference type="STRING" id="34103.SAMN05421778_11268"/>
<dbReference type="CDD" id="cd06138">
    <property type="entry name" value="ExoI_N"/>
    <property type="match status" value="1"/>
</dbReference>
<dbReference type="Gene3D" id="3.30.1520.20">
    <property type="entry name" value="Exonuclease ExoI, domain 2"/>
    <property type="match status" value="1"/>
</dbReference>
<dbReference type="Pfam" id="PF00929">
    <property type="entry name" value="RNase_T"/>
    <property type="match status" value="1"/>
</dbReference>
<accession>A0A059KQ64</accession>
<evidence type="ECO:0000259" key="17">
    <source>
        <dbReference type="PROSITE" id="PS51785"/>
    </source>
</evidence>
<dbReference type="Proteomes" id="UP000026714">
    <property type="component" value="Unassembled WGS sequence"/>
</dbReference>
<evidence type="ECO:0000256" key="9">
    <source>
        <dbReference type="ARBA" id="ARBA00022842"/>
    </source>
</evidence>
<dbReference type="PIRSF" id="PIRSF000977">
    <property type="entry name" value="Exodeoxyribonuclease_I"/>
    <property type="match status" value="1"/>
</dbReference>
<dbReference type="Gene3D" id="1.10.287.1240">
    <property type="match status" value="1"/>
</dbReference>